<evidence type="ECO:0000256" key="2">
    <source>
        <dbReference type="ARBA" id="ARBA00023315"/>
    </source>
</evidence>
<dbReference type="CDD" id="cd04301">
    <property type="entry name" value="NAT_SF"/>
    <property type="match status" value="1"/>
</dbReference>
<dbReference type="InterPro" id="IPR016181">
    <property type="entry name" value="Acyl_CoA_acyltransferase"/>
</dbReference>
<keyword evidence="5" id="KW-1185">Reference proteome</keyword>
<proteinExistence type="predicted"/>
<evidence type="ECO:0000313" key="4">
    <source>
        <dbReference type="EMBL" id="MDR7347489.1"/>
    </source>
</evidence>
<evidence type="ECO:0000259" key="3">
    <source>
        <dbReference type="PROSITE" id="PS51186"/>
    </source>
</evidence>
<dbReference type="Gene3D" id="3.40.630.30">
    <property type="match status" value="1"/>
</dbReference>
<reference evidence="4 5" key="1">
    <citation type="submission" date="2023-07" db="EMBL/GenBank/DDBJ databases">
        <title>Sequencing the genomes of 1000 actinobacteria strains.</title>
        <authorList>
            <person name="Klenk H.-P."/>
        </authorList>
    </citation>
    <scope>NUCLEOTIDE SEQUENCE [LARGE SCALE GENOMIC DNA]</scope>
    <source>
        <strain evidence="4 5">DSM 22966</strain>
    </source>
</reference>
<evidence type="ECO:0000256" key="1">
    <source>
        <dbReference type="ARBA" id="ARBA00022679"/>
    </source>
</evidence>
<dbReference type="SUPFAM" id="SSF55729">
    <property type="entry name" value="Acyl-CoA N-acyltransferases (Nat)"/>
    <property type="match status" value="1"/>
</dbReference>
<dbReference type="RefSeq" id="WP_310173737.1">
    <property type="nucleotide sequence ID" value="NZ_BAABHE010000001.1"/>
</dbReference>
<dbReference type="EMBL" id="JAVDYJ010000001">
    <property type="protein sequence ID" value="MDR7347489.1"/>
    <property type="molecule type" value="Genomic_DNA"/>
</dbReference>
<name>A0ABU2B1K5_9MICC</name>
<dbReference type="InterPro" id="IPR050832">
    <property type="entry name" value="Bact_Acetyltransf"/>
</dbReference>
<protein>
    <submittedName>
        <fullName evidence="4">Ribosomal protein S18 acetylase RimI-like enzyme</fullName>
    </submittedName>
</protein>
<gene>
    <name evidence="4" type="ORF">J2S62_001746</name>
</gene>
<evidence type="ECO:0000313" key="5">
    <source>
        <dbReference type="Proteomes" id="UP001183794"/>
    </source>
</evidence>
<sequence>MTIRPATPEDYPAVRDLTHAAYIAAGHIAPESDYAATLTDIPARAEGLYVAEVDGQVAGSVNIAPPPSGMTEVAYDNELEFRMLAVHPDFQGQGIGRALVTYALDLARTRNADAVAITTMASMTTAQAMYHAMGFRRAPQRDWNLYTAGIVDHDEGLETFLVYVHPLNSTP</sequence>
<dbReference type="PANTHER" id="PTHR43877">
    <property type="entry name" value="AMINOALKYLPHOSPHONATE N-ACETYLTRANSFERASE-RELATED-RELATED"/>
    <property type="match status" value="1"/>
</dbReference>
<dbReference type="InterPro" id="IPR000182">
    <property type="entry name" value="GNAT_dom"/>
</dbReference>
<organism evidence="4 5">
    <name type="scientific">Enteractinococcus fodinae</name>
    <dbReference type="NCBI Taxonomy" id="684663"/>
    <lineage>
        <taxon>Bacteria</taxon>
        <taxon>Bacillati</taxon>
        <taxon>Actinomycetota</taxon>
        <taxon>Actinomycetes</taxon>
        <taxon>Micrococcales</taxon>
        <taxon>Micrococcaceae</taxon>
    </lineage>
</organism>
<dbReference type="Pfam" id="PF00583">
    <property type="entry name" value="Acetyltransf_1"/>
    <property type="match status" value="1"/>
</dbReference>
<accession>A0ABU2B1K5</accession>
<dbReference type="Proteomes" id="UP001183794">
    <property type="component" value="Unassembled WGS sequence"/>
</dbReference>
<feature type="domain" description="N-acetyltransferase" evidence="3">
    <location>
        <begin position="1"/>
        <end position="168"/>
    </location>
</feature>
<keyword evidence="2" id="KW-0012">Acyltransferase</keyword>
<keyword evidence="1" id="KW-0808">Transferase</keyword>
<dbReference type="PROSITE" id="PS51186">
    <property type="entry name" value="GNAT"/>
    <property type="match status" value="1"/>
</dbReference>
<comment type="caution">
    <text evidence="4">The sequence shown here is derived from an EMBL/GenBank/DDBJ whole genome shotgun (WGS) entry which is preliminary data.</text>
</comment>